<evidence type="ECO:0000313" key="13">
    <source>
        <dbReference type="Proteomes" id="UP000602087"/>
    </source>
</evidence>
<proteinExistence type="inferred from homology"/>
<evidence type="ECO:0000256" key="1">
    <source>
        <dbReference type="ARBA" id="ARBA00004651"/>
    </source>
</evidence>
<evidence type="ECO:0000256" key="10">
    <source>
        <dbReference type="SAM" id="MobiDB-lite"/>
    </source>
</evidence>
<dbReference type="InterPro" id="IPR048634">
    <property type="entry name" value="SecD_SecF_C"/>
</dbReference>
<feature type="compositionally biased region" description="Basic and acidic residues" evidence="10">
    <location>
        <begin position="312"/>
        <end position="321"/>
    </location>
</feature>
<dbReference type="Pfam" id="PF02355">
    <property type="entry name" value="SecD_SecF_C"/>
    <property type="match status" value="1"/>
</dbReference>
<evidence type="ECO:0000256" key="4">
    <source>
        <dbReference type="ARBA" id="ARBA00022692"/>
    </source>
</evidence>
<protein>
    <recommendedName>
        <fullName evidence="9">Protein-export membrane protein SecF</fullName>
    </recommendedName>
</protein>
<keyword evidence="13" id="KW-1185">Reference proteome</keyword>
<sequence length="369" mass="39806">MAAGFARWGNDLYTGRRSYDVVGHRRRFYWVSAALVVLSVVILLVRGFNLGIEFRGGSEFTITNPSSLSQTEAAEAVADVAPAEAPRISTVGTSSLRVQTVELTEEEVVDVREALAEAYGVAPADVTSNFIGPTWGEDVSQKAIIGIVVFLLLVSVVMTLYFRAWRMALAAILALFHDLVITAGIYALIGWEVTPATVIGFLTILGYSIYDTVVVFDKVRENTDGVLSQSRSTYAERANLAINQTLVRSINTSVVALLPVAAILFIGTFVLGAGNLRDISLALFVGMTVGTYSSIFLATPLEVSLRTREHDVAEHTERVLTSREPSSTVPETTADPVPAGASSRQYTGQLQPGGHLGNKAQPRRRKGGR</sequence>
<dbReference type="Pfam" id="PF07549">
    <property type="entry name" value="Sec_GG"/>
    <property type="match status" value="1"/>
</dbReference>
<evidence type="ECO:0000256" key="3">
    <source>
        <dbReference type="ARBA" id="ARBA00022475"/>
    </source>
</evidence>
<dbReference type="PANTHER" id="PTHR30081:SF8">
    <property type="entry name" value="PROTEIN TRANSLOCASE SUBUNIT SECF"/>
    <property type="match status" value="1"/>
</dbReference>
<dbReference type="InterPro" id="IPR055344">
    <property type="entry name" value="SecD_SecF_C_bact"/>
</dbReference>
<dbReference type="InterPro" id="IPR005665">
    <property type="entry name" value="SecF_bac"/>
</dbReference>
<reference evidence="12" key="1">
    <citation type="submission" date="2020-12" db="EMBL/GenBank/DDBJ databases">
        <title>Sanguibacter suaedae sp. nov., isolated from Suaeda aralocaspica.</title>
        <authorList>
            <person name="Ma Q."/>
        </authorList>
    </citation>
    <scope>NUCLEOTIDE SEQUENCE</scope>
    <source>
        <strain evidence="12">YZGR15</strain>
    </source>
</reference>
<dbReference type="GO" id="GO:0065002">
    <property type="term" value="P:intracellular protein transmembrane transport"/>
    <property type="evidence" value="ECO:0007669"/>
    <property type="project" value="UniProtKB-UniRule"/>
</dbReference>
<dbReference type="InterPro" id="IPR022813">
    <property type="entry name" value="SecD/SecF_arch_bac"/>
</dbReference>
<keyword evidence="4 9" id="KW-0812">Transmembrane</keyword>
<evidence type="ECO:0000256" key="2">
    <source>
        <dbReference type="ARBA" id="ARBA00022448"/>
    </source>
</evidence>
<comment type="subunit">
    <text evidence="9">Forms a complex with SecD. Part of the essential Sec protein translocation apparatus which comprises SecA, SecYEG and auxiliary proteins SecDF. Other proteins may also be involved.</text>
</comment>
<comment type="subcellular location">
    <subcellularLocation>
        <location evidence="1 9">Cell membrane</location>
        <topology evidence="1 9">Multi-pass membrane protein</topology>
    </subcellularLocation>
</comment>
<dbReference type="InterPro" id="IPR022646">
    <property type="entry name" value="SecD/SecF_CS"/>
</dbReference>
<evidence type="ECO:0000256" key="6">
    <source>
        <dbReference type="ARBA" id="ARBA00022989"/>
    </source>
</evidence>
<dbReference type="RefSeq" id="WP_198733883.1">
    <property type="nucleotide sequence ID" value="NZ_JAEINH010000007.1"/>
</dbReference>
<feature type="transmembrane region" description="Helical" evidence="9">
    <location>
        <begin position="28"/>
        <end position="48"/>
    </location>
</feature>
<dbReference type="GO" id="GO:0015450">
    <property type="term" value="F:protein-transporting ATPase activity"/>
    <property type="evidence" value="ECO:0007669"/>
    <property type="project" value="InterPro"/>
</dbReference>
<keyword evidence="2 9" id="KW-0813">Transport</keyword>
<feature type="transmembrane region" description="Helical" evidence="9">
    <location>
        <begin position="195"/>
        <end position="216"/>
    </location>
</feature>
<feature type="transmembrane region" description="Helical" evidence="9">
    <location>
        <begin position="143"/>
        <end position="162"/>
    </location>
</feature>
<evidence type="ECO:0000256" key="8">
    <source>
        <dbReference type="ARBA" id="ARBA00023136"/>
    </source>
</evidence>
<feature type="transmembrane region" description="Helical" evidence="9">
    <location>
        <begin position="169"/>
        <end position="189"/>
    </location>
</feature>
<organism evidence="12 13">
    <name type="scientific">Sanguibacter suaedae</name>
    <dbReference type="NCBI Taxonomy" id="2795737"/>
    <lineage>
        <taxon>Bacteria</taxon>
        <taxon>Bacillati</taxon>
        <taxon>Actinomycetota</taxon>
        <taxon>Actinomycetes</taxon>
        <taxon>Micrococcales</taxon>
        <taxon>Sanguibacteraceae</taxon>
        <taxon>Sanguibacter</taxon>
    </lineage>
</organism>
<dbReference type="GO" id="GO:0043952">
    <property type="term" value="P:protein transport by the Sec complex"/>
    <property type="evidence" value="ECO:0007669"/>
    <property type="project" value="UniProtKB-UniRule"/>
</dbReference>
<evidence type="ECO:0000256" key="5">
    <source>
        <dbReference type="ARBA" id="ARBA00022927"/>
    </source>
</evidence>
<dbReference type="SUPFAM" id="SSF82866">
    <property type="entry name" value="Multidrug efflux transporter AcrB transmembrane domain"/>
    <property type="match status" value="1"/>
</dbReference>
<evidence type="ECO:0000256" key="7">
    <source>
        <dbReference type="ARBA" id="ARBA00023010"/>
    </source>
</evidence>
<dbReference type="HAMAP" id="MF_01464_B">
    <property type="entry name" value="SecF_B"/>
    <property type="match status" value="1"/>
</dbReference>
<feature type="transmembrane region" description="Helical" evidence="9">
    <location>
        <begin position="254"/>
        <end position="273"/>
    </location>
</feature>
<feature type="transmembrane region" description="Helical" evidence="9">
    <location>
        <begin position="279"/>
        <end position="298"/>
    </location>
</feature>
<name>A0A934ME26_9MICO</name>
<dbReference type="NCBIfam" id="TIGR00966">
    <property type="entry name" value="transloc_SecF"/>
    <property type="match status" value="1"/>
</dbReference>
<gene>
    <name evidence="9 12" type="primary">secF</name>
    <name evidence="12" type="ORF">JAV76_09900</name>
</gene>
<evidence type="ECO:0000256" key="9">
    <source>
        <dbReference type="HAMAP-Rule" id="MF_01464"/>
    </source>
</evidence>
<keyword evidence="8 9" id="KW-0472">Membrane</keyword>
<dbReference type="InterPro" id="IPR022645">
    <property type="entry name" value="SecD/SecF_bac"/>
</dbReference>
<accession>A0A934ME26</accession>
<dbReference type="NCBIfam" id="TIGR00916">
    <property type="entry name" value="2A0604s01"/>
    <property type="match status" value="1"/>
</dbReference>
<dbReference type="GO" id="GO:0005886">
    <property type="term" value="C:plasma membrane"/>
    <property type="evidence" value="ECO:0007669"/>
    <property type="project" value="UniProtKB-SubCell"/>
</dbReference>
<dbReference type="EMBL" id="JAEINH010000007">
    <property type="protein sequence ID" value="MBI9115319.1"/>
    <property type="molecule type" value="Genomic_DNA"/>
</dbReference>
<dbReference type="PANTHER" id="PTHR30081">
    <property type="entry name" value="PROTEIN-EXPORT MEMBRANE PROTEIN SEC"/>
    <property type="match status" value="1"/>
</dbReference>
<keyword evidence="3 9" id="KW-1003">Cell membrane</keyword>
<comment type="function">
    <text evidence="9">Part of the Sec protein translocase complex. Interacts with the SecYEG preprotein conducting channel. SecDF uses the proton motive force (PMF) to complete protein translocation after the ATP-dependent function of SecA.</text>
</comment>
<dbReference type="Gene3D" id="1.20.1640.10">
    <property type="entry name" value="Multidrug efflux transporter AcrB transmembrane domain"/>
    <property type="match status" value="1"/>
</dbReference>
<keyword evidence="7 9" id="KW-0811">Translocation</keyword>
<feature type="region of interest" description="Disordered" evidence="10">
    <location>
        <begin position="312"/>
        <end position="369"/>
    </location>
</feature>
<keyword evidence="6 9" id="KW-1133">Transmembrane helix</keyword>
<keyword evidence="5 9" id="KW-0653">Protein transport</keyword>
<evidence type="ECO:0000313" key="12">
    <source>
        <dbReference type="EMBL" id="MBI9115319.1"/>
    </source>
</evidence>
<dbReference type="GO" id="GO:0006605">
    <property type="term" value="P:protein targeting"/>
    <property type="evidence" value="ECO:0007669"/>
    <property type="project" value="UniProtKB-UniRule"/>
</dbReference>
<dbReference type="PRINTS" id="PR01755">
    <property type="entry name" value="SECFTRNLCASE"/>
</dbReference>
<dbReference type="AlphaFoldDB" id="A0A934ME26"/>
<feature type="domain" description="Protein export membrane protein SecD/SecF C-terminal" evidence="11">
    <location>
        <begin position="121"/>
        <end position="306"/>
    </location>
</feature>
<comment type="similarity">
    <text evidence="9">Belongs to the SecD/SecF family. SecF subfamily.</text>
</comment>
<dbReference type="Proteomes" id="UP000602087">
    <property type="component" value="Unassembled WGS sequence"/>
</dbReference>
<comment type="caution">
    <text evidence="12">The sequence shown here is derived from an EMBL/GenBank/DDBJ whole genome shotgun (WGS) entry which is preliminary data.</text>
</comment>
<evidence type="ECO:0000259" key="11">
    <source>
        <dbReference type="Pfam" id="PF02355"/>
    </source>
</evidence>